<keyword evidence="2" id="KW-0812">Transmembrane</keyword>
<dbReference type="EMBL" id="CP059491">
    <property type="protein sequence ID" value="QMT01877.1"/>
    <property type="molecule type" value="Genomic_DNA"/>
</dbReference>
<feature type="transmembrane region" description="Helical" evidence="2">
    <location>
        <begin position="401"/>
        <end position="427"/>
    </location>
</feature>
<feature type="transmembrane region" description="Helical" evidence="2">
    <location>
        <begin position="221"/>
        <end position="241"/>
    </location>
</feature>
<keyword evidence="2" id="KW-1133">Transmembrane helix</keyword>
<accession>A0A7D7LTM0</accession>
<feature type="transmembrane region" description="Helical" evidence="2">
    <location>
        <begin position="279"/>
        <end position="297"/>
    </location>
</feature>
<feature type="transmembrane region" description="Helical" evidence="2">
    <location>
        <begin position="497"/>
        <end position="515"/>
    </location>
</feature>
<feature type="transmembrane region" description="Helical" evidence="2">
    <location>
        <begin position="12"/>
        <end position="34"/>
    </location>
</feature>
<keyword evidence="4" id="KW-1185">Reference proteome</keyword>
<feature type="transmembrane region" description="Helical" evidence="2">
    <location>
        <begin position="61"/>
        <end position="79"/>
    </location>
</feature>
<feature type="transmembrane region" description="Helical" evidence="2">
    <location>
        <begin position="365"/>
        <end position="381"/>
    </location>
</feature>
<evidence type="ECO:0000313" key="3">
    <source>
        <dbReference type="EMBL" id="QMT01877.1"/>
    </source>
</evidence>
<protein>
    <recommendedName>
        <fullName evidence="5">Oligosaccharide repeat unit polymerase</fullName>
    </recommendedName>
</protein>
<feature type="transmembrane region" description="Helical" evidence="2">
    <location>
        <begin position="247"/>
        <end position="267"/>
    </location>
</feature>
<sequence>MAVAATSCAGLGSAAGFAILATVYAPWLVVSDVLSSTARQRRRTASPTDLYVVVGREAPPASIASVGICVCALGISVFVGPQGRTIGDAVFVSRGTTILVALGFGAMVWLRVLIRAQSATGRQNVAHRLAALVVGVTFLTSLISTLVLGSLVGSAFGFAIGALLVVIGGYLLLVPWSPSELAGGMRPVAARHDEQRHAPTEGEPESDAPSKPVDGSAVRRAYAGLCVFALFGVLVPAYVIVSGPARAGGLWLLLVPVVLVAAMRLAWLVRRGERRLLEMTFWVFTYTFMGLAPLAQIRDHSSPATVARVSWDLVPSAAGLVLFGIVTFLIGTFVASRVTARLSTAADDAESSSAAPHVSVSYRKLIALSVVTVLVNFYYLANVGVIQFTSSRVEAVLAYRSVWAAGSIGILILPATCMSLLVTWVAWMRFRREIRAMASAGHQFPPTMWRVSLFFTIVLGLLLANTMNPISNARYLSGTALLAAAVAFGFFSTSNRFRVMVVTFVLAFVVIFPLADAFRFSDSAEFKASGPMEALLSPDFDSFAQVNNGLLVAAREGVEPGRQFIGVLLWWFPRSLWPEKPLDTGIYIANNRGYAFGNLSAPLWVEFLLNGGWILVAAGMAILGYVCYRFDSAIDAQMQHTAMPTVLGTILPFYLLILLRGSLLQAMSFLSFILMFAFIVRAKPAPAGGIFNRRWLPDSLRYADADIGSVPDSPTGLVPDHAVPSAAGHHRVGHVVRI</sequence>
<feature type="transmembrane region" description="Helical" evidence="2">
    <location>
        <begin position="607"/>
        <end position="628"/>
    </location>
</feature>
<name>A0A7D7LTM0_9ACTN</name>
<feature type="transmembrane region" description="Helical" evidence="2">
    <location>
        <begin position="155"/>
        <end position="176"/>
    </location>
</feature>
<evidence type="ECO:0000313" key="4">
    <source>
        <dbReference type="Proteomes" id="UP000515663"/>
    </source>
</evidence>
<organism evidence="3 4">
    <name type="scientific">Gordonia jinghuaiqii</name>
    <dbReference type="NCBI Taxonomy" id="2758710"/>
    <lineage>
        <taxon>Bacteria</taxon>
        <taxon>Bacillati</taxon>
        <taxon>Actinomycetota</taxon>
        <taxon>Actinomycetes</taxon>
        <taxon>Mycobacteriales</taxon>
        <taxon>Gordoniaceae</taxon>
        <taxon>Gordonia</taxon>
    </lineage>
</organism>
<feature type="transmembrane region" description="Helical" evidence="2">
    <location>
        <begin position="448"/>
        <end position="467"/>
    </location>
</feature>
<feature type="transmembrane region" description="Helical" evidence="2">
    <location>
        <begin position="91"/>
        <end position="114"/>
    </location>
</feature>
<evidence type="ECO:0000256" key="2">
    <source>
        <dbReference type="SAM" id="Phobius"/>
    </source>
</evidence>
<dbReference type="Proteomes" id="UP000515663">
    <property type="component" value="Chromosome"/>
</dbReference>
<reference evidence="4" key="1">
    <citation type="submission" date="2020-07" db="EMBL/GenBank/DDBJ databases">
        <title>novel species isolated from the respiratory tract of Marmot.</title>
        <authorList>
            <person name="Zhang G."/>
        </authorList>
    </citation>
    <scope>NUCLEOTIDE SEQUENCE [LARGE SCALE GENOMIC DNA]</scope>
    <source>
        <strain evidence="4">686</strain>
    </source>
</reference>
<feature type="transmembrane region" description="Helical" evidence="2">
    <location>
        <begin position="317"/>
        <end position="335"/>
    </location>
</feature>
<keyword evidence="2" id="KW-0472">Membrane</keyword>
<dbReference type="KEGG" id="gji:H1R19_01335"/>
<feature type="transmembrane region" description="Helical" evidence="2">
    <location>
        <begin position="126"/>
        <end position="149"/>
    </location>
</feature>
<evidence type="ECO:0000256" key="1">
    <source>
        <dbReference type="SAM" id="MobiDB-lite"/>
    </source>
</evidence>
<feature type="transmembrane region" description="Helical" evidence="2">
    <location>
        <begin position="473"/>
        <end position="490"/>
    </location>
</feature>
<feature type="region of interest" description="Disordered" evidence="1">
    <location>
        <begin position="192"/>
        <end position="213"/>
    </location>
</feature>
<gene>
    <name evidence="3" type="ORF">H1R19_01335</name>
</gene>
<proteinExistence type="predicted"/>
<dbReference type="RefSeq" id="WP_219850370.1">
    <property type="nucleotide sequence ID" value="NZ_CP059491.1"/>
</dbReference>
<evidence type="ECO:0008006" key="5">
    <source>
        <dbReference type="Google" id="ProtNLM"/>
    </source>
</evidence>
<dbReference type="AlphaFoldDB" id="A0A7D7LTM0"/>